<evidence type="ECO:0000256" key="2">
    <source>
        <dbReference type="ARBA" id="ARBA00007262"/>
    </source>
</evidence>
<accession>A0A0U1MA26</accession>
<keyword evidence="8" id="KW-1185">Reference proteome</keyword>
<proteinExistence type="inferred from homology"/>
<evidence type="ECO:0000256" key="4">
    <source>
        <dbReference type="ARBA" id="ARBA00022989"/>
    </source>
</evidence>
<comment type="subcellular location">
    <subcellularLocation>
        <location evidence="1">Membrane</location>
        <topology evidence="1">Multi-pass membrane protein</topology>
    </subcellularLocation>
</comment>
<sequence>MRLSTLVGFLGASSVANAATWSDIPKLASNLGSATGKSLSTSMAEVSNAAAIYGPMVADQTVKLSGNAAKLAWDRKALLVCAAGGFIVAAPGLVSAPVLSGLGYTASGVKAGSMAAAIQSGIGNVAAGTLFATAQSAGAGGAGLAVMNTAVQGGGAAVMGSSGMAYLKSKL</sequence>
<dbReference type="InterPro" id="IPR038213">
    <property type="entry name" value="IFI6/IFI27-like_sf"/>
</dbReference>
<evidence type="ECO:0000313" key="7">
    <source>
        <dbReference type="EMBL" id="CRG92425.1"/>
    </source>
</evidence>
<keyword evidence="6" id="KW-0732">Signal</keyword>
<keyword evidence="4" id="KW-1133">Transmembrane helix</keyword>
<evidence type="ECO:0000256" key="6">
    <source>
        <dbReference type="SAM" id="SignalP"/>
    </source>
</evidence>
<reference evidence="7 8" key="1">
    <citation type="submission" date="2015-04" db="EMBL/GenBank/DDBJ databases">
        <authorList>
            <person name="Syromyatnikov M.Y."/>
            <person name="Popov V.N."/>
        </authorList>
    </citation>
    <scope>NUCLEOTIDE SEQUENCE [LARGE SCALE GENOMIC DNA]</scope>
    <source>
        <strain evidence="7">WF-38-12</strain>
    </source>
</reference>
<dbReference type="Proteomes" id="UP000054383">
    <property type="component" value="Unassembled WGS sequence"/>
</dbReference>
<feature type="signal peptide" evidence="6">
    <location>
        <begin position="1"/>
        <end position="18"/>
    </location>
</feature>
<dbReference type="EMBL" id="CVMT01000012">
    <property type="protein sequence ID" value="CRG92425.1"/>
    <property type="molecule type" value="Genomic_DNA"/>
</dbReference>
<evidence type="ECO:0000256" key="3">
    <source>
        <dbReference type="ARBA" id="ARBA00022692"/>
    </source>
</evidence>
<dbReference type="GO" id="GO:0016020">
    <property type="term" value="C:membrane"/>
    <property type="evidence" value="ECO:0007669"/>
    <property type="project" value="UniProtKB-SubCell"/>
</dbReference>
<comment type="similarity">
    <text evidence="2">Belongs to the IFI6/IFI27 family.</text>
</comment>
<dbReference type="AlphaFoldDB" id="A0A0U1MA26"/>
<feature type="chain" id="PRO_5006711714" evidence="6">
    <location>
        <begin position="19"/>
        <end position="171"/>
    </location>
</feature>
<evidence type="ECO:0000256" key="5">
    <source>
        <dbReference type="ARBA" id="ARBA00023136"/>
    </source>
</evidence>
<dbReference type="Gene3D" id="6.10.110.10">
    <property type="match status" value="1"/>
</dbReference>
<keyword evidence="5" id="KW-0472">Membrane</keyword>
<keyword evidence="3" id="KW-0812">Transmembrane</keyword>
<dbReference type="Pfam" id="PF06140">
    <property type="entry name" value="Ifi-6-16"/>
    <property type="match status" value="1"/>
</dbReference>
<organism evidence="7 8">
    <name type="scientific">Talaromyces islandicus</name>
    <name type="common">Penicillium islandicum</name>
    <dbReference type="NCBI Taxonomy" id="28573"/>
    <lineage>
        <taxon>Eukaryota</taxon>
        <taxon>Fungi</taxon>
        <taxon>Dikarya</taxon>
        <taxon>Ascomycota</taxon>
        <taxon>Pezizomycotina</taxon>
        <taxon>Eurotiomycetes</taxon>
        <taxon>Eurotiomycetidae</taxon>
        <taxon>Eurotiales</taxon>
        <taxon>Trichocomaceae</taxon>
        <taxon>Talaromyces</taxon>
        <taxon>Talaromyces sect. Islandici</taxon>
    </lineage>
</organism>
<name>A0A0U1MA26_TALIS</name>
<gene>
    <name evidence="7" type="ORF">PISL3812_09484</name>
</gene>
<evidence type="ECO:0000256" key="1">
    <source>
        <dbReference type="ARBA" id="ARBA00004141"/>
    </source>
</evidence>
<protein>
    <submittedName>
        <fullName evidence="7">Uncharacterized protein</fullName>
    </submittedName>
</protein>
<dbReference type="OrthoDB" id="440424at2759"/>
<evidence type="ECO:0000313" key="8">
    <source>
        <dbReference type="Proteomes" id="UP000054383"/>
    </source>
</evidence>
<dbReference type="InterPro" id="IPR009311">
    <property type="entry name" value="IFI6/IFI27-like"/>
</dbReference>